<evidence type="ECO:0000259" key="1">
    <source>
        <dbReference type="PROSITE" id="PS50853"/>
    </source>
</evidence>
<evidence type="ECO:0000313" key="3">
    <source>
        <dbReference type="Proteomes" id="UP001066276"/>
    </source>
</evidence>
<comment type="caution">
    <text evidence="2">The sequence shown here is derived from an EMBL/GenBank/DDBJ whole genome shotgun (WGS) entry which is preliminary data.</text>
</comment>
<dbReference type="InterPro" id="IPR013783">
    <property type="entry name" value="Ig-like_fold"/>
</dbReference>
<dbReference type="CDD" id="cd00257">
    <property type="entry name" value="beta-trefoil_FSCN-like"/>
    <property type="match status" value="1"/>
</dbReference>
<dbReference type="PROSITE" id="PS50853">
    <property type="entry name" value="FN3"/>
    <property type="match status" value="2"/>
</dbReference>
<dbReference type="InterPro" id="IPR008999">
    <property type="entry name" value="Actin-crosslinking"/>
</dbReference>
<sequence length="911" mass="103725">MDQERRLEKYRRWETQLQEVGGTLLSEGTHLAQSVENMALGDLPSIEILPALGRPFQLGMLYDCRNHAVIPGVSLWDIESIRKDVRVTQQLKSEFKIIASDNIEDKTSALGVSASLKASFLGGLVDVDGAAKYLKETKTSKHHARVTLQYSTTTKFEQLTMKHLGPHNIAYPGIFEQDIGTHVVTGLLYGANAFFVFDCEVSSSESMQDIHRGLMENVKNLQMFSIKETGKGSLNERGKVKSQKIKCTFCGDFSYQNTMTTFEEAIMIYNSLPSLLGTNGENAVPVKVWLYPLINLDSRASRLVRSISPVLLQDVQVVIEELSDIDIQCSDLMTNSAVLHIPHINSKIQLFRNLCRQFTLAFQKDLARVLPAVHGGREDETLMLNILTAKDESPFSSQQLNKFIESKQEEITFASSYLNVLKEVKEVKVLFSQWERNQVLQDPKVELVVSFTFTSLQEEDPHLSDLKHWLLVQYMNKSPQPTSPSPELEKTRSRRWFNNEIINQETRTNVKEFIDFAWVNILNKKICFIVSSVPDLQNPGTSIYLYDHGVLMNTAFHPPRLEAPTIDRISHDSVWITCTPGPDGRDPILSYCVEYRLMSEQSWNIIEGKDTSKGFTVTGLHPNSLYQFRQSVVTARWVTLPSDATDMVQTLPCSPPWNLTGLNETPNSIILTWQEPDSIGVGTRINHYKIEYLEEPKNNNIWLEELTGKKTESYTIERLKLDFLYRFRVSAICENAGSSAPSVEHVFSTSLGLDRNHHVCNFLSHFMESRQPPEWLICTQKGICFKMDNDMYWSSTPDGIKGQYERDETCRFQVNMQDSGKVEIMDYKDKYLHSETGHFLCAIQTVKNKNKPLTDYEVNYNNGKVFFKASNGLFLSRMYYAGMGIHSVENRKNTLDALCLFQLVSADPLML</sequence>
<dbReference type="SMART" id="SM00060">
    <property type="entry name" value="FN3"/>
    <property type="match status" value="2"/>
</dbReference>
<dbReference type="InterPro" id="IPR040581">
    <property type="entry name" value="Thioredoxin_11"/>
</dbReference>
<dbReference type="PANTHER" id="PTHR31594">
    <property type="entry name" value="AIG1-TYPE G DOMAIN-CONTAINING PROTEIN"/>
    <property type="match status" value="1"/>
</dbReference>
<feature type="domain" description="Fibronectin type-III" evidence="1">
    <location>
        <begin position="560"/>
        <end position="653"/>
    </location>
</feature>
<dbReference type="Pfam" id="PF21109">
    <property type="entry name" value="Stonustoxin_helical"/>
    <property type="match status" value="1"/>
</dbReference>
<dbReference type="EMBL" id="JANPWB010000010">
    <property type="protein sequence ID" value="KAJ1134781.1"/>
    <property type="molecule type" value="Genomic_DNA"/>
</dbReference>
<dbReference type="PANTHER" id="PTHR31594:SF16">
    <property type="entry name" value="SI:CH211-281L24.3"/>
    <property type="match status" value="1"/>
</dbReference>
<name>A0AAV7Q2H9_PLEWA</name>
<dbReference type="InterPro" id="IPR056072">
    <property type="entry name" value="SNTX_MACPF/CDC-like_dom"/>
</dbReference>
<dbReference type="SUPFAM" id="SSF49265">
    <property type="entry name" value="Fibronectin type III"/>
    <property type="match status" value="1"/>
</dbReference>
<protein>
    <recommendedName>
        <fullName evidence="1">Fibronectin type-III domain-containing protein</fullName>
    </recommendedName>
</protein>
<dbReference type="Pfam" id="PF00041">
    <property type="entry name" value="fn3"/>
    <property type="match status" value="2"/>
</dbReference>
<dbReference type="InterPro" id="IPR052090">
    <property type="entry name" value="Cytolytic_pore-forming_toxin"/>
</dbReference>
<feature type="domain" description="Fibronectin type-III" evidence="1">
    <location>
        <begin position="655"/>
        <end position="752"/>
    </location>
</feature>
<dbReference type="Pfam" id="PF24674">
    <property type="entry name" value="MACPF_SNTX"/>
    <property type="match status" value="1"/>
</dbReference>
<evidence type="ECO:0000313" key="2">
    <source>
        <dbReference type="EMBL" id="KAJ1134781.1"/>
    </source>
</evidence>
<dbReference type="SUPFAM" id="SSF50405">
    <property type="entry name" value="Actin-crosslinking proteins"/>
    <property type="match status" value="1"/>
</dbReference>
<dbReference type="Gene3D" id="2.80.10.50">
    <property type="match status" value="1"/>
</dbReference>
<dbReference type="InterPro" id="IPR003961">
    <property type="entry name" value="FN3_dom"/>
</dbReference>
<dbReference type="Proteomes" id="UP001066276">
    <property type="component" value="Chromosome 6"/>
</dbReference>
<dbReference type="InterPro" id="IPR048997">
    <property type="entry name" value="Stonustoxin-like_helical"/>
</dbReference>
<dbReference type="Gene3D" id="2.60.40.10">
    <property type="entry name" value="Immunoglobulins"/>
    <property type="match status" value="2"/>
</dbReference>
<gene>
    <name evidence="2" type="ORF">NDU88_001228</name>
</gene>
<keyword evidence="3" id="KW-1185">Reference proteome</keyword>
<accession>A0AAV7Q2H9</accession>
<proteinExistence type="predicted"/>
<dbReference type="CDD" id="cd00063">
    <property type="entry name" value="FN3"/>
    <property type="match status" value="2"/>
</dbReference>
<dbReference type="Pfam" id="PF18078">
    <property type="entry name" value="Thioredoxin_11"/>
    <property type="match status" value="1"/>
</dbReference>
<reference evidence="2" key="1">
    <citation type="journal article" date="2022" name="bioRxiv">
        <title>Sequencing and chromosome-scale assembly of the giantPleurodeles waltlgenome.</title>
        <authorList>
            <person name="Brown T."/>
            <person name="Elewa A."/>
            <person name="Iarovenko S."/>
            <person name="Subramanian E."/>
            <person name="Araus A.J."/>
            <person name="Petzold A."/>
            <person name="Susuki M."/>
            <person name="Suzuki K.-i.T."/>
            <person name="Hayashi T."/>
            <person name="Toyoda A."/>
            <person name="Oliveira C."/>
            <person name="Osipova E."/>
            <person name="Leigh N.D."/>
            <person name="Simon A."/>
            <person name="Yun M.H."/>
        </authorList>
    </citation>
    <scope>NUCLEOTIDE SEQUENCE</scope>
    <source>
        <strain evidence="2">20211129_DDA</strain>
        <tissue evidence="2">Liver</tissue>
    </source>
</reference>
<dbReference type="AlphaFoldDB" id="A0AAV7Q2H9"/>
<dbReference type="InterPro" id="IPR036116">
    <property type="entry name" value="FN3_sf"/>
</dbReference>
<organism evidence="2 3">
    <name type="scientific">Pleurodeles waltl</name>
    <name type="common">Iberian ribbed newt</name>
    <dbReference type="NCBI Taxonomy" id="8319"/>
    <lineage>
        <taxon>Eukaryota</taxon>
        <taxon>Metazoa</taxon>
        <taxon>Chordata</taxon>
        <taxon>Craniata</taxon>
        <taxon>Vertebrata</taxon>
        <taxon>Euteleostomi</taxon>
        <taxon>Amphibia</taxon>
        <taxon>Batrachia</taxon>
        <taxon>Caudata</taxon>
        <taxon>Salamandroidea</taxon>
        <taxon>Salamandridae</taxon>
        <taxon>Pleurodelinae</taxon>
        <taxon>Pleurodeles</taxon>
    </lineage>
</organism>